<dbReference type="Proteomes" id="UP000318823">
    <property type="component" value="Chromosome"/>
</dbReference>
<organism evidence="1 2">
    <name type="scientific">Bacteroides ovatus</name>
    <dbReference type="NCBI Taxonomy" id="28116"/>
    <lineage>
        <taxon>Bacteria</taxon>
        <taxon>Pseudomonadati</taxon>
        <taxon>Bacteroidota</taxon>
        <taxon>Bacteroidia</taxon>
        <taxon>Bacteroidales</taxon>
        <taxon>Bacteroidaceae</taxon>
        <taxon>Bacteroides</taxon>
    </lineage>
</organism>
<dbReference type="GO" id="GO:0016757">
    <property type="term" value="F:glycosyltransferase activity"/>
    <property type="evidence" value="ECO:0007669"/>
    <property type="project" value="InterPro"/>
</dbReference>
<accession>A0AAP9ITC6</accession>
<gene>
    <name evidence="1" type="ORF">DYI28_00525</name>
</gene>
<reference evidence="2" key="1">
    <citation type="journal article" date="2018" name="J. Anim. Genet.">
        <title>Acquired interbacterial defense systems protect against interspecies antagonism in the human gut microbiome.</title>
        <authorList>
            <person name="Ross B.D."/>
            <person name="Verster A.J."/>
            <person name="Radey M.C."/>
            <person name="Schmidtke D.T."/>
            <person name="Pope C.E."/>
            <person name="Hoffman L.R."/>
            <person name="Hajjar A."/>
            <person name="Peterson S.B."/>
            <person name="Borenstein E."/>
            <person name="Mougous J."/>
        </authorList>
    </citation>
    <scope>NUCLEOTIDE SEQUENCE [LARGE SCALE GENOMIC DNA]</scope>
    <source>
        <strain evidence="2">3725 D1 iv</strain>
    </source>
</reference>
<dbReference type="InterPro" id="IPR029044">
    <property type="entry name" value="Nucleotide-diphossugar_trans"/>
</dbReference>
<dbReference type="Gene3D" id="3.90.550.20">
    <property type="match status" value="1"/>
</dbReference>
<protein>
    <recommendedName>
        <fullName evidence="3">Capsular biosynthesis protein</fullName>
    </recommendedName>
</protein>
<name>A0AAP9ITC6_BACOV</name>
<evidence type="ECO:0000313" key="2">
    <source>
        <dbReference type="Proteomes" id="UP000318823"/>
    </source>
</evidence>
<evidence type="ECO:0008006" key="3">
    <source>
        <dbReference type="Google" id="ProtNLM"/>
    </source>
</evidence>
<dbReference type="Pfam" id="PF05704">
    <property type="entry name" value="Caps_synth"/>
    <property type="match status" value="1"/>
</dbReference>
<proteinExistence type="predicted"/>
<dbReference type="RefSeq" id="WP_051671266.1">
    <property type="nucleotide sequence ID" value="NZ_CAXSRA010000009.1"/>
</dbReference>
<dbReference type="SUPFAM" id="SSF53448">
    <property type="entry name" value="Nucleotide-diphospho-sugar transferases"/>
    <property type="match status" value="1"/>
</dbReference>
<dbReference type="InterPro" id="IPR008441">
    <property type="entry name" value="AfumC-like_glycosyl_Trfase"/>
</dbReference>
<sequence>MDNSKLSKAKCFIKAFGLWNAIRIHWYRHISIKYAKSFENKTYALDRKHKIILDFVEERLSIARFIGEGHFAGDTTNELTSCFKNVDVLGAETIWILWWQGKEQMPPIVRKCYDSLLKHSDGWKVILITEKNINDYLVIPDRVMKDVGKTKSFTHFSDYIRLNLLSEYGGLWVDATFYVTDFLPSYKQYGEFYSIKTKAKDNLCVSQYRWFVSLMYVSPDSEWIRHIRNMFCFNWTHYLYPVDYLLIDYLFEYEQSHNSILSTLIANNPYNNEDVLSLQKNFNESFDSNEWNLWINTTNYFKLTYKGELIEQINGCPTFYGHILNMI</sequence>
<dbReference type="AlphaFoldDB" id="A0AAP9ITC6"/>
<evidence type="ECO:0000313" key="1">
    <source>
        <dbReference type="EMBL" id="QDM07321.1"/>
    </source>
</evidence>
<dbReference type="EMBL" id="CP041395">
    <property type="protein sequence ID" value="QDM07321.1"/>
    <property type="molecule type" value="Genomic_DNA"/>
</dbReference>